<dbReference type="GO" id="GO:0046872">
    <property type="term" value="F:metal ion binding"/>
    <property type="evidence" value="ECO:0007669"/>
    <property type="project" value="UniProtKB-UniRule"/>
</dbReference>
<name>A0A6G9VR77_9BACT</name>
<keyword evidence="8 14" id="KW-0227">DNA damage</keyword>
<evidence type="ECO:0000256" key="13">
    <source>
        <dbReference type="ARBA" id="ARBA00023295"/>
    </source>
</evidence>
<evidence type="ECO:0000256" key="8">
    <source>
        <dbReference type="ARBA" id="ARBA00022763"/>
    </source>
</evidence>
<evidence type="ECO:0000256" key="4">
    <source>
        <dbReference type="ARBA" id="ARBA00012045"/>
    </source>
</evidence>
<dbReference type="Gene3D" id="1.10.1670.10">
    <property type="entry name" value="Helix-hairpin-Helix base-excision DNA repair enzymes (C-terminal)"/>
    <property type="match status" value="1"/>
</dbReference>
<dbReference type="InterPro" id="IPR000445">
    <property type="entry name" value="HhH_motif"/>
</dbReference>
<evidence type="ECO:0000313" key="16">
    <source>
        <dbReference type="Proteomes" id="UP000502831"/>
    </source>
</evidence>
<dbReference type="Pfam" id="PF14815">
    <property type="entry name" value="NUDIX_4"/>
    <property type="match status" value="1"/>
</dbReference>
<organism evidence="15 16">
    <name type="scientific">Sulfurospirillum diekertiae</name>
    <dbReference type="NCBI Taxonomy" id="1854492"/>
    <lineage>
        <taxon>Bacteria</taxon>
        <taxon>Pseudomonadati</taxon>
        <taxon>Campylobacterota</taxon>
        <taxon>Epsilonproteobacteria</taxon>
        <taxon>Campylobacterales</taxon>
        <taxon>Sulfurospirillaceae</taxon>
        <taxon>Sulfurospirillum</taxon>
    </lineage>
</organism>
<dbReference type="Pfam" id="PF00730">
    <property type="entry name" value="HhH-GPD"/>
    <property type="match status" value="1"/>
</dbReference>
<dbReference type="InterPro" id="IPR003651">
    <property type="entry name" value="Endonuclease3_FeS-loop_motif"/>
</dbReference>
<comment type="catalytic activity">
    <reaction evidence="1 14">
        <text>Hydrolyzes free adenine bases from 7,8-dihydro-8-oxoguanine:adenine mismatched double-stranded DNA, leaving an apurinic site.</text>
        <dbReference type="EC" id="3.2.2.31"/>
    </reaction>
</comment>
<dbReference type="EMBL" id="CP039734">
    <property type="protein sequence ID" value="QIR76034.1"/>
    <property type="molecule type" value="Genomic_DNA"/>
</dbReference>
<dbReference type="PANTHER" id="PTHR42944:SF1">
    <property type="entry name" value="ADENINE DNA GLYCOSYLASE"/>
    <property type="match status" value="1"/>
</dbReference>
<dbReference type="CDD" id="cd03431">
    <property type="entry name" value="NUDIX_DNA_Glycosylase_C-MutY"/>
    <property type="match status" value="1"/>
</dbReference>
<dbReference type="Gene3D" id="3.90.79.10">
    <property type="entry name" value="Nucleoside Triphosphate Pyrophosphohydrolase"/>
    <property type="match status" value="1"/>
</dbReference>
<dbReference type="InterPro" id="IPR015797">
    <property type="entry name" value="NUDIX_hydrolase-like_dom_sf"/>
</dbReference>
<keyword evidence="6" id="KW-0004">4Fe-4S</keyword>
<sequence>MVLSLSVKEAIYAWYQKNGRHDLPWRQTTDAYKIYLSEIMLQQTQVKTVLERFYFPFLERFPTLQSVAEAPLDDVLKMWEGLGYYTRARNLHHTALTCNGILPKNPEELGGLKGIGKSTAHAICSFAYHQALPILDANVKRVLCRYFALNVKDEKVLWEKAWKLLHVKHPYEHNQAMMDIGALVCTPKNPNCLECPLNFTCKGKDTPENYPQSLKKAKVPIKRRFALVALKEGKLGLIQRKERLLHGLWGFVQVDECPENAEILGKVTHTYSHFKLELEVVKCDLHVKVDDYFTPEQIATLALSTVDKKILQLPAMMGNVTPATPK</sequence>
<keyword evidence="13 14" id="KW-0326">Glycosidase</keyword>
<evidence type="ECO:0000256" key="3">
    <source>
        <dbReference type="ARBA" id="ARBA00008343"/>
    </source>
</evidence>
<keyword evidence="7" id="KW-0479">Metal-binding</keyword>
<keyword evidence="9" id="KW-0378">Hydrolase</keyword>
<evidence type="ECO:0000256" key="2">
    <source>
        <dbReference type="ARBA" id="ARBA00002933"/>
    </source>
</evidence>
<evidence type="ECO:0000256" key="7">
    <source>
        <dbReference type="ARBA" id="ARBA00022723"/>
    </source>
</evidence>
<dbReference type="InterPro" id="IPR003265">
    <property type="entry name" value="HhH-GPD_domain"/>
</dbReference>
<evidence type="ECO:0000256" key="14">
    <source>
        <dbReference type="RuleBase" id="RU365096"/>
    </source>
</evidence>
<gene>
    <name evidence="15" type="primary">mutY</name>
    <name evidence="15" type="ORF">FA584_07365</name>
</gene>
<dbReference type="SUPFAM" id="SSF48150">
    <property type="entry name" value="DNA-glycosylase"/>
    <property type="match status" value="1"/>
</dbReference>
<evidence type="ECO:0000256" key="6">
    <source>
        <dbReference type="ARBA" id="ARBA00022485"/>
    </source>
</evidence>
<proteinExistence type="inferred from homology"/>
<dbReference type="GO" id="GO:0051539">
    <property type="term" value="F:4 iron, 4 sulfur cluster binding"/>
    <property type="evidence" value="ECO:0007669"/>
    <property type="project" value="UniProtKB-UniRule"/>
</dbReference>
<evidence type="ECO:0000256" key="5">
    <source>
        <dbReference type="ARBA" id="ARBA00022023"/>
    </source>
</evidence>
<dbReference type="InterPro" id="IPR023170">
    <property type="entry name" value="HhH_base_excis_C"/>
</dbReference>
<dbReference type="GO" id="GO:0000701">
    <property type="term" value="F:purine-specific mismatch base pair DNA N-glycosylase activity"/>
    <property type="evidence" value="ECO:0007669"/>
    <property type="project" value="UniProtKB-EC"/>
</dbReference>
<dbReference type="GO" id="GO:0006298">
    <property type="term" value="P:mismatch repair"/>
    <property type="evidence" value="ECO:0007669"/>
    <property type="project" value="TreeGrafter"/>
</dbReference>
<dbReference type="SMART" id="SM00525">
    <property type="entry name" value="FES"/>
    <property type="match status" value="1"/>
</dbReference>
<dbReference type="GO" id="GO:0032357">
    <property type="term" value="F:oxidized purine DNA binding"/>
    <property type="evidence" value="ECO:0007669"/>
    <property type="project" value="TreeGrafter"/>
</dbReference>
<dbReference type="InterPro" id="IPR011257">
    <property type="entry name" value="DNA_glycosylase"/>
</dbReference>
<dbReference type="NCBIfam" id="TIGR01084">
    <property type="entry name" value="mutY"/>
    <property type="match status" value="1"/>
</dbReference>
<dbReference type="Gene3D" id="1.10.340.30">
    <property type="entry name" value="Hypothetical protein, domain 2"/>
    <property type="match status" value="1"/>
</dbReference>
<reference evidence="15 16" key="1">
    <citation type="journal article" date="2017" name="Environ. Sci. Technol.">
        <title>Organohalide Respiration with Chlorinated Ethenes under Low pH Conditions.</title>
        <authorList>
            <person name="Yang Y."/>
            <person name="Capiro N.L."/>
            <person name="Marcet T.F."/>
            <person name="Yan J."/>
            <person name="Pennell K.D."/>
            <person name="Loffler F.E."/>
        </authorList>
    </citation>
    <scope>NUCLEOTIDE SEQUENCE [LARGE SCALE GENOMIC DNA]</scope>
    <source>
        <strain evidence="15 16">ACSDCE</strain>
    </source>
</reference>
<comment type="function">
    <text evidence="2">Adenine glycosylase active on G-A mispairs. MutY also corrects error-prone DNA synthesis past GO lesions which are due to the oxidatively damaged form of guanine: 7,8-dihydro-8-oxoguanine (8-oxo-dGTP).</text>
</comment>
<dbReference type="SMART" id="SM00478">
    <property type="entry name" value="ENDO3c"/>
    <property type="match status" value="1"/>
</dbReference>
<evidence type="ECO:0000256" key="11">
    <source>
        <dbReference type="ARBA" id="ARBA00023014"/>
    </source>
</evidence>
<dbReference type="SUPFAM" id="SSF55811">
    <property type="entry name" value="Nudix"/>
    <property type="match status" value="1"/>
</dbReference>
<evidence type="ECO:0000256" key="12">
    <source>
        <dbReference type="ARBA" id="ARBA00023204"/>
    </source>
</evidence>
<keyword evidence="12" id="KW-0234">DNA repair</keyword>
<dbReference type="CDD" id="cd00056">
    <property type="entry name" value="ENDO3c"/>
    <property type="match status" value="1"/>
</dbReference>
<dbReference type="Proteomes" id="UP000502831">
    <property type="component" value="Chromosome"/>
</dbReference>
<dbReference type="EC" id="3.2.2.31" evidence="4 14"/>
<keyword evidence="11" id="KW-0411">Iron-sulfur</keyword>
<dbReference type="GO" id="GO:0035485">
    <property type="term" value="F:adenine/guanine mispair binding"/>
    <property type="evidence" value="ECO:0007669"/>
    <property type="project" value="TreeGrafter"/>
</dbReference>
<keyword evidence="10 14" id="KW-0408">Iron</keyword>
<evidence type="ECO:0000256" key="9">
    <source>
        <dbReference type="ARBA" id="ARBA00022801"/>
    </source>
</evidence>
<comment type="cofactor">
    <cofactor evidence="14">
        <name>[4Fe-4S] cluster</name>
        <dbReference type="ChEBI" id="CHEBI:49883"/>
    </cofactor>
    <text evidence="14">Binds 1 [4Fe-4S] cluster.</text>
</comment>
<evidence type="ECO:0000256" key="10">
    <source>
        <dbReference type="ARBA" id="ARBA00023004"/>
    </source>
</evidence>
<dbReference type="AlphaFoldDB" id="A0A6G9VR77"/>
<dbReference type="InterPro" id="IPR044298">
    <property type="entry name" value="MIG/MutY"/>
</dbReference>
<comment type="similarity">
    <text evidence="3 14">Belongs to the Nth/MutY family.</text>
</comment>
<evidence type="ECO:0000313" key="15">
    <source>
        <dbReference type="EMBL" id="QIR76034.1"/>
    </source>
</evidence>
<protein>
    <recommendedName>
        <fullName evidence="5 14">Adenine DNA glycosylase</fullName>
        <ecNumber evidence="4 14">3.2.2.31</ecNumber>
    </recommendedName>
</protein>
<evidence type="ECO:0000256" key="1">
    <source>
        <dbReference type="ARBA" id="ARBA00000843"/>
    </source>
</evidence>
<dbReference type="GO" id="GO:0006284">
    <property type="term" value="P:base-excision repair"/>
    <property type="evidence" value="ECO:0007669"/>
    <property type="project" value="UniProtKB-UniRule"/>
</dbReference>
<dbReference type="PANTHER" id="PTHR42944">
    <property type="entry name" value="ADENINE DNA GLYCOSYLASE"/>
    <property type="match status" value="1"/>
</dbReference>
<dbReference type="InterPro" id="IPR029119">
    <property type="entry name" value="MutY_C"/>
</dbReference>
<dbReference type="InterPro" id="IPR005760">
    <property type="entry name" value="A/G_AdeGlyc_MutY"/>
</dbReference>
<dbReference type="GO" id="GO:0034039">
    <property type="term" value="F:8-oxo-7,8-dihydroguanine DNA N-glycosylase activity"/>
    <property type="evidence" value="ECO:0007669"/>
    <property type="project" value="TreeGrafter"/>
</dbReference>
<dbReference type="Pfam" id="PF00633">
    <property type="entry name" value="HHH"/>
    <property type="match status" value="1"/>
</dbReference>
<accession>A0A6G9VR77</accession>